<dbReference type="AlphaFoldDB" id="C6H9R1"/>
<accession>C6H9R1</accession>
<protein>
    <submittedName>
        <fullName evidence="2">Uncharacterized protein</fullName>
    </submittedName>
</protein>
<dbReference type="HOGENOM" id="CLU_2319659_0_0_1"/>
<evidence type="ECO:0000256" key="1">
    <source>
        <dbReference type="SAM" id="MobiDB-lite"/>
    </source>
</evidence>
<proteinExistence type="predicted"/>
<dbReference type="Proteomes" id="UP000002624">
    <property type="component" value="Unassembled WGS sequence"/>
</dbReference>
<evidence type="ECO:0000313" key="2">
    <source>
        <dbReference type="EMBL" id="EER43044.1"/>
    </source>
</evidence>
<dbReference type="VEuPathDB" id="FungiDB:HCDG_02942"/>
<evidence type="ECO:0000313" key="3">
    <source>
        <dbReference type="Proteomes" id="UP000002624"/>
    </source>
</evidence>
<feature type="region of interest" description="Disordered" evidence="1">
    <location>
        <begin position="1"/>
        <end position="21"/>
    </location>
</feature>
<reference evidence="3" key="1">
    <citation type="submission" date="2009-05" db="EMBL/GenBank/DDBJ databases">
        <title>The genome sequence of Ajellomyces capsulatus strain H143.</title>
        <authorList>
            <person name="Champion M."/>
            <person name="Cuomo C.A."/>
            <person name="Ma L.-J."/>
            <person name="Henn M.R."/>
            <person name="Sil A."/>
            <person name="Goldman B."/>
            <person name="Young S.K."/>
            <person name="Kodira C.D."/>
            <person name="Zeng Q."/>
            <person name="Koehrsen M."/>
            <person name="Alvarado L."/>
            <person name="Berlin A.M."/>
            <person name="Borenstein D."/>
            <person name="Chen Z."/>
            <person name="Engels R."/>
            <person name="Freedman E."/>
            <person name="Gellesch M."/>
            <person name="Goldberg J."/>
            <person name="Griggs A."/>
            <person name="Gujja S."/>
            <person name="Heiman D.I."/>
            <person name="Hepburn T.A."/>
            <person name="Howarth C."/>
            <person name="Jen D."/>
            <person name="Larson L."/>
            <person name="Lewis B."/>
            <person name="Mehta T."/>
            <person name="Park D."/>
            <person name="Pearson M."/>
            <person name="Roberts A."/>
            <person name="Saif S."/>
            <person name="Shea T.D."/>
            <person name="Shenoy N."/>
            <person name="Sisk P."/>
            <person name="Stolte C."/>
            <person name="Sykes S."/>
            <person name="Walk T."/>
            <person name="White J."/>
            <person name="Yandava C."/>
            <person name="Klein B."/>
            <person name="McEwen J.G."/>
            <person name="Puccia R."/>
            <person name="Goldman G.H."/>
            <person name="Felipe M.S."/>
            <person name="Nino-Vega G."/>
            <person name="San-Blas G."/>
            <person name="Taylor J.W."/>
            <person name="Mendoza L."/>
            <person name="Galagan J.E."/>
            <person name="Nusbaum C."/>
            <person name="Birren B.W."/>
        </authorList>
    </citation>
    <scope>NUCLEOTIDE SEQUENCE [LARGE SCALE GENOMIC DNA]</scope>
    <source>
        <strain evidence="3">H143</strain>
    </source>
</reference>
<dbReference type="OMA" id="EPFLACN"/>
<name>C6H9R1_AJECH</name>
<organism evidence="2 3">
    <name type="scientific">Ajellomyces capsulatus (strain H143)</name>
    <name type="common">Darling's disease fungus</name>
    <name type="synonym">Histoplasma capsulatum</name>
    <dbReference type="NCBI Taxonomy" id="544712"/>
    <lineage>
        <taxon>Eukaryota</taxon>
        <taxon>Fungi</taxon>
        <taxon>Dikarya</taxon>
        <taxon>Ascomycota</taxon>
        <taxon>Pezizomycotina</taxon>
        <taxon>Eurotiomycetes</taxon>
        <taxon>Eurotiomycetidae</taxon>
        <taxon>Onygenales</taxon>
        <taxon>Ajellomycetaceae</taxon>
        <taxon>Histoplasma</taxon>
    </lineage>
</organism>
<gene>
    <name evidence="2" type="ORF">HCDG_02942</name>
</gene>
<dbReference type="OrthoDB" id="10361749at2759"/>
<dbReference type="EMBL" id="GG692421">
    <property type="protein sequence ID" value="EER43044.1"/>
    <property type="molecule type" value="Genomic_DNA"/>
</dbReference>
<sequence length="99" mass="10892">MWSDDEGGAGTSDSARPEDPLEPFLACNDIFNLIQEKVLDVPEHDASYLKSLQGCSPTRAQKFCGEIIPKSDGPCVTPNPAEDKLFEREMGFWDDEKGG</sequence>